<comment type="caution">
    <text evidence="8">The sequence shown here is derived from an EMBL/GenBank/DDBJ whole genome shotgun (WGS) entry which is preliminary data.</text>
</comment>
<dbReference type="RefSeq" id="WP_259644935.1">
    <property type="nucleotide sequence ID" value="NZ_RBRE01000017.1"/>
</dbReference>
<evidence type="ECO:0000256" key="5">
    <source>
        <dbReference type="ARBA" id="ARBA00030782"/>
    </source>
</evidence>
<sequence>MNNKYALHTLTGAALLSLTLATAQAANFADKSKPFDQYHWVTTHNSYEKINQNLAEMPRQLNDGVRGFMLDLYPDNKTGINRIKVCHKTLACYGPLGNQLKNEFIPFLKKNTSEVVTIFLETYVSRSDMQEVFNAIPELADYSFNPGNFGAESWPTLNEMAHKNNRLILMTDKREVSGNYTVGAKTVTVLFDQDWIKQNHWDTLGPIASNIYAAHNFSCPTRWKDIPLNTRKVAKNTGKQWNRLFLMNQFHTVTSTIPDSAKYDNNLTYLMRRAANCGAEPNFMGINNYQNGDAFPYARALTQGGIYLWEGGNADKKRDTVCVIPSGSKTLTLPTQGCENDEAQSLSLSGISKGTRITLFDNGGGSRADDYAIIDVKRDIGIKEHVVISSFEQNSNNADYQIVYIRNNNLNGKVSRVQVGRTPGNFSDAAIAAYEGNSASQNLDCTIPFNSTHNVKMKNNSLGCSNDEIRSVKIIKAKAGTSFTMTGHPDGSFSQGRTIVTIKRDITWPVVIKSFNTSYENNDVRVEASKSIDGQISFGYFKGAQ</sequence>
<evidence type="ECO:0000256" key="3">
    <source>
        <dbReference type="ARBA" id="ARBA00019758"/>
    </source>
</evidence>
<evidence type="ECO:0000313" key="8">
    <source>
        <dbReference type="EMBL" id="RMQ49189.1"/>
    </source>
</evidence>
<evidence type="ECO:0000256" key="4">
    <source>
        <dbReference type="ARBA" id="ARBA00030474"/>
    </source>
</evidence>
<dbReference type="Gene3D" id="3.20.20.190">
    <property type="entry name" value="Phosphatidylinositol (PI) phosphodiesterase"/>
    <property type="match status" value="1"/>
</dbReference>
<dbReference type="SMART" id="SM00148">
    <property type="entry name" value="PLCXc"/>
    <property type="match status" value="1"/>
</dbReference>
<name>A0A3M4M6I1_PSECI</name>
<dbReference type="InterPro" id="IPR000909">
    <property type="entry name" value="PLipase_C_PInositol-sp_X_dom"/>
</dbReference>
<feature type="domain" description="Phosphatidylinositol-specific phospholipase C X" evidence="7">
    <location>
        <begin position="29"/>
        <end position="173"/>
    </location>
</feature>
<dbReference type="EMBL" id="RBRE01000017">
    <property type="protein sequence ID" value="RMQ49189.1"/>
    <property type="molecule type" value="Genomic_DNA"/>
</dbReference>
<accession>A0A3M4M6I1</accession>
<dbReference type="Pfam" id="PF26178">
    <property type="entry name" value="PI-PLC_cat"/>
    <property type="match status" value="1"/>
</dbReference>
<evidence type="ECO:0000256" key="1">
    <source>
        <dbReference type="ARBA" id="ARBA00001316"/>
    </source>
</evidence>
<keyword evidence="6" id="KW-0732">Signal</keyword>
<dbReference type="InterPro" id="IPR051057">
    <property type="entry name" value="PI-PLC_domain"/>
</dbReference>
<dbReference type="GO" id="GO:0006629">
    <property type="term" value="P:lipid metabolic process"/>
    <property type="evidence" value="ECO:0007669"/>
    <property type="project" value="InterPro"/>
</dbReference>
<proteinExistence type="predicted"/>
<protein>
    <recommendedName>
        <fullName evidence="3">1-phosphatidylinositol phosphodiesterase</fullName>
        <ecNumber evidence="2">4.6.1.13</ecNumber>
    </recommendedName>
    <alternativeName>
        <fullName evidence="4">Phosphatidylinositol diacylglycerol-lyase</fullName>
    </alternativeName>
    <alternativeName>
        <fullName evidence="5">Phosphatidylinositol-specific phospholipase C</fullName>
    </alternativeName>
</protein>
<evidence type="ECO:0000259" key="7">
    <source>
        <dbReference type="SMART" id="SM00148"/>
    </source>
</evidence>
<dbReference type="GO" id="GO:0004436">
    <property type="term" value="F:phosphatidylinositol diacylglycerol-lyase activity"/>
    <property type="evidence" value="ECO:0007669"/>
    <property type="project" value="UniProtKB-EC"/>
</dbReference>
<dbReference type="InterPro" id="IPR017946">
    <property type="entry name" value="PLC-like_Pdiesterase_TIM-brl"/>
</dbReference>
<organism evidence="8 9">
    <name type="scientific">Pseudomonas cichorii</name>
    <dbReference type="NCBI Taxonomy" id="36746"/>
    <lineage>
        <taxon>Bacteria</taxon>
        <taxon>Pseudomonadati</taxon>
        <taxon>Pseudomonadota</taxon>
        <taxon>Gammaproteobacteria</taxon>
        <taxon>Pseudomonadales</taxon>
        <taxon>Pseudomonadaceae</taxon>
        <taxon>Pseudomonas</taxon>
    </lineage>
</organism>
<gene>
    <name evidence="8" type="ORF">ALQ04_00323</name>
</gene>
<dbReference type="GO" id="GO:0008081">
    <property type="term" value="F:phosphoric diester hydrolase activity"/>
    <property type="evidence" value="ECO:0007669"/>
    <property type="project" value="InterPro"/>
</dbReference>
<dbReference type="SUPFAM" id="SSF51695">
    <property type="entry name" value="PLC-like phosphodiesterases"/>
    <property type="match status" value="1"/>
</dbReference>
<dbReference type="AlphaFoldDB" id="A0A3M4M6I1"/>
<dbReference type="Proteomes" id="UP000277236">
    <property type="component" value="Unassembled WGS sequence"/>
</dbReference>
<comment type="catalytic activity">
    <reaction evidence="1">
        <text>a 1,2-diacyl-sn-glycero-3-phospho-(1D-myo-inositol) = 1D-myo-inositol 1,2-cyclic phosphate + a 1,2-diacyl-sn-glycerol</text>
        <dbReference type="Rhea" id="RHEA:17093"/>
        <dbReference type="ChEBI" id="CHEBI:17815"/>
        <dbReference type="ChEBI" id="CHEBI:57880"/>
        <dbReference type="ChEBI" id="CHEBI:58484"/>
        <dbReference type="EC" id="4.6.1.13"/>
    </reaction>
</comment>
<feature type="signal peptide" evidence="6">
    <location>
        <begin position="1"/>
        <end position="25"/>
    </location>
</feature>
<dbReference type="PANTHER" id="PTHR13593:SF140">
    <property type="entry name" value="PLC-LIKE PHOSPHODIESTERASE"/>
    <property type="match status" value="1"/>
</dbReference>
<evidence type="ECO:0000313" key="9">
    <source>
        <dbReference type="Proteomes" id="UP000277236"/>
    </source>
</evidence>
<dbReference type="PANTHER" id="PTHR13593">
    <property type="match status" value="1"/>
</dbReference>
<dbReference type="EC" id="4.6.1.13" evidence="2"/>
<reference evidence="8 9" key="1">
    <citation type="submission" date="2018-08" db="EMBL/GenBank/DDBJ databases">
        <title>Recombination of ecologically and evolutionarily significant loci maintains genetic cohesion in the Pseudomonas syringae species complex.</title>
        <authorList>
            <person name="Dillon M."/>
            <person name="Thakur S."/>
            <person name="Almeida R.N.D."/>
            <person name="Weir B.S."/>
            <person name="Guttman D.S."/>
        </authorList>
    </citation>
    <scope>NUCLEOTIDE SEQUENCE [LARGE SCALE GENOMIC DNA]</scope>
    <source>
        <strain evidence="8 9">ICMP 3353</strain>
    </source>
</reference>
<evidence type="ECO:0000256" key="6">
    <source>
        <dbReference type="SAM" id="SignalP"/>
    </source>
</evidence>
<evidence type="ECO:0000256" key="2">
    <source>
        <dbReference type="ARBA" id="ARBA00012581"/>
    </source>
</evidence>
<feature type="chain" id="PRO_5018305002" description="1-phosphatidylinositol phosphodiesterase" evidence="6">
    <location>
        <begin position="26"/>
        <end position="545"/>
    </location>
</feature>